<evidence type="ECO:0000313" key="15">
    <source>
        <dbReference type="EMBL" id="KAK6354617.1"/>
    </source>
</evidence>
<dbReference type="CDD" id="cd10316">
    <property type="entry name" value="RGL4_M"/>
    <property type="match status" value="1"/>
</dbReference>
<evidence type="ECO:0000256" key="5">
    <source>
        <dbReference type="ARBA" id="ARBA00022525"/>
    </source>
</evidence>
<comment type="catalytic activity">
    <reaction evidence="1">
        <text>Endotype eliminative cleavage of L-alpha-rhamnopyranosyl-(1-&gt;4)-alpha-D-galactopyranosyluronic acid bonds of rhamnogalacturonan I domains in ramified hairy regions of pectin leaving L-rhamnopyranose at the reducing end and 4-deoxy-4,5-unsaturated D-galactopyranosyluronic acid at the non-reducing end.</text>
        <dbReference type="EC" id="4.2.2.23"/>
    </reaction>
</comment>
<dbReference type="PROSITE" id="PS51164">
    <property type="entry name" value="CBM1_2"/>
    <property type="match status" value="1"/>
</dbReference>
<reference evidence="15 16" key="1">
    <citation type="submission" date="2019-10" db="EMBL/GenBank/DDBJ databases">
        <authorList>
            <person name="Palmer J.M."/>
        </authorList>
    </citation>
    <scope>NUCLEOTIDE SEQUENCE [LARGE SCALE GENOMIC DNA]</scope>
    <source>
        <strain evidence="15 16">TWF696</strain>
    </source>
</reference>
<name>A0AAV9V6Q3_9PEZI</name>
<dbReference type="SUPFAM" id="SSF49452">
    <property type="entry name" value="Starch-binding domain-like"/>
    <property type="match status" value="1"/>
</dbReference>
<dbReference type="FunFam" id="2.60.120.260:FF:000102">
    <property type="entry name" value="Rhamnogalacturonate lyase A"/>
    <property type="match status" value="1"/>
</dbReference>
<dbReference type="InterPro" id="IPR016590">
    <property type="entry name" value="Rhamnogalacturonase_B"/>
</dbReference>
<evidence type="ECO:0000256" key="6">
    <source>
        <dbReference type="ARBA" id="ARBA00022729"/>
    </source>
</evidence>
<dbReference type="SUPFAM" id="SSF49785">
    <property type="entry name" value="Galactose-binding domain-like"/>
    <property type="match status" value="1"/>
</dbReference>
<keyword evidence="11" id="KW-0624">Polysaccharide degradation</keyword>
<protein>
    <recommendedName>
        <fullName evidence="4">rhamnogalacturonan endolyase</fullName>
        <ecNumber evidence="4">4.2.2.23</ecNumber>
    </recommendedName>
</protein>
<keyword evidence="5" id="KW-0964">Secreted</keyword>
<dbReference type="InterPro" id="IPR008979">
    <property type="entry name" value="Galactose-bd-like_sf"/>
</dbReference>
<dbReference type="GO" id="GO:0102210">
    <property type="term" value="F:rhamnogalacturonan endolyase activity"/>
    <property type="evidence" value="ECO:0007669"/>
    <property type="project" value="UniProtKB-EC"/>
</dbReference>
<dbReference type="InterPro" id="IPR011013">
    <property type="entry name" value="Gal_mutarotase_sf_dom"/>
</dbReference>
<keyword evidence="7" id="KW-1015">Disulfide bond</keyword>
<evidence type="ECO:0000256" key="12">
    <source>
        <dbReference type="SAM" id="MobiDB-lite"/>
    </source>
</evidence>
<evidence type="ECO:0000256" key="2">
    <source>
        <dbReference type="ARBA" id="ARBA00004613"/>
    </source>
</evidence>
<evidence type="ECO:0000256" key="7">
    <source>
        <dbReference type="ARBA" id="ARBA00023157"/>
    </source>
</evidence>
<evidence type="ECO:0000256" key="11">
    <source>
        <dbReference type="ARBA" id="ARBA00023326"/>
    </source>
</evidence>
<dbReference type="SMART" id="SM00236">
    <property type="entry name" value="fCBD"/>
    <property type="match status" value="1"/>
</dbReference>
<evidence type="ECO:0000256" key="9">
    <source>
        <dbReference type="ARBA" id="ARBA00023277"/>
    </source>
</evidence>
<gene>
    <name evidence="15" type="ORF">TWF696_003758</name>
</gene>
<comment type="similarity">
    <text evidence="3">Belongs to the polysaccharide lyase 4 family.</text>
</comment>
<keyword evidence="8" id="KW-0456">Lyase</keyword>
<evidence type="ECO:0000256" key="13">
    <source>
        <dbReference type="SAM" id="SignalP"/>
    </source>
</evidence>
<evidence type="ECO:0000256" key="10">
    <source>
        <dbReference type="ARBA" id="ARBA00023316"/>
    </source>
</evidence>
<dbReference type="PANTHER" id="PTHR36574:SF1">
    <property type="entry name" value="RHAMNOGALACTURONATE LYASE-RELATED"/>
    <property type="match status" value="1"/>
</dbReference>
<dbReference type="Gene3D" id="2.70.98.10">
    <property type="match status" value="1"/>
</dbReference>
<keyword evidence="16" id="KW-1185">Reference proteome</keyword>
<evidence type="ECO:0000256" key="1">
    <source>
        <dbReference type="ARBA" id="ARBA00001324"/>
    </source>
</evidence>
<dbReference type="CDD" id="cd10317">
    <property type="entry name" value="RGL4_C"/>
    <property type="match status" value="1"/>
</dbReference>
<sequence>MHFSKPLVWAACIRVSLAAFGITTSGNNFQVDTGAGLVYQVSKSNGDVVSLKFNGVEYQDNAGKYTQINSGLGSSTVSGSLVSGYTKITIQSSGNPVTQYIVSKSGDNTLYLATYITGEVDPGELRWIARLKKSLLKTGVHNPAADIQGGSAIEGSDVYLVSGQTRSKFFSSDRFIEDNVHGVTGSGVGVWIIIPPQAYETSSGGPFMRDINNQGGDTQELYWYMNSGHVRTEPWRMGLKGPYAMTFTTGSTPSANIDTSFFSSLSVSGYVAQSGRGRVSGTVSGIPSGFEGVVHWYNNDNQYWVKSTGSFTSPYMKPGTYTMKLYKNELEVASTSVSVSAGGTTSKSISSTESSPSVVWRVGQFDGQPFELKNGNNFLRMHPSDSRMSSWGGTYTVGSSSANAFPMAIWKSIGGSAVVKFTLSSSQLVQMTLRIGTTLSFAGGRPSVQINSWSGSVPAAPVKIDSRGVTRGAYRGYGEQYTWSVPASAFVAGTNTLTIGVASGSDGADYLSPNFIFDAVELQGPGSSGSGTTTAATTTRTTTTTSTRTTTTSSRTTTTTTAGGSGGCTVALYGQCGGINYTGCTTCASGSTCKYSNDYYSQCL</sequence>
<dbReference type="InterPro" id="IPR000254">
    <property type="entry name" value="CBD"/>
</dbReference>
<feature type="signal peptide" evidence="13">
    <location>
        <begin position="1"/>
        <end position="18"/>
    </location>
</feature>
<dbReference type="GO" id="GO:0045490">
    <property type="term" value="P:pectin catabolic process"/>
    <property type="evidence" value="ECO:0007669"/>
    <property type="project" value="TreeGrafter"/>
</dbReference>
<evidence type="ECO:0000313" key="16">
    <source>
        <dbReference type="Proteomes" id="UP001375240"/>
    </source>
</evidence>
<accession>A0AAV9V6Q3</accession>
<feature type="region of interest" description="Disordered" evidence="12">
    <location>
        <begin position="525"/>
        <end position="561"/>
    </location>
</feature>
<evidence type="ECO:0000259" key="14">
    <source>
        <dbReference type="PROSITE" id="PS51164"/>
    </source>
</evidence>
<dbReference type="SUPFAM" id="SSF74650">
    <property type="entry name" value="Galactose mutarotase-like"/>
    <property type="match status" value="1"/>
</dbReference>
<dbReference type="SUPFAM" id="SSF57180">
    <property type="entry name" value="Cellulose-binding domain"/>
    <property type="match status" value="1"/>
</dbReference>
<dbReference type="AlphaFoldDB" id="A0AAV9V6Q3"/>
<keyword evidence="6 13" id="KW-0732">Signal</keyword>
<dbReference type="InterPro" id="IPR029411">
    <property type="entry name" value="RG-lyase_III"/>
</dbReference>
<dbReference type="InterPro" id="IPR029413">
    <property type="entry name" value="RG-lyase_II"/>
</dbReference>
<dbReference type="Pfam" id="PF14686">
    <property type="entry name" value="fn3_3"/>
    <property type="match status" value="1"/>
</dbReference>
<dbReference type="InterPro" id="IPR035971">
    <property type="entry name" value="CBD_sf"/>
</dbReference>
<dbReference type="PANTHER" id="PTHR36574">
    <property type="entry name" value="RHAMNOGALACTURONATE LYASE-RELATED"/>
    <property type="match status" value="1"/>
</dbReference>
<dbReference type="InterPro" id="IPR015364">
    <property type="entry name" value="RhgB_N"/>
</dbReference>
<evidence type="ECO:0000256" key="8">
    <source>
        <dbReference type="ARBA" id="ARBA00023239"/>
    </source>
</evidence>
<feature type="chain" id="PRO_5043900422" description="rhamnogalacturonan endolyase" evidence="13">
    <location>
        <begin position="19"/>
        <end position="604"/>
    </location>
</feature>
<dbReference type="Gene3D" id="2.60.120.260">
    <property type="entry name" value="Galactose-binding domain-like"/>
    <property type="match status" value="1"/>
</dbReference>
<dbReference type="Proteomes" id="UP001375240">
    <property type="component" value="Unassembled WGS sequence"/>
</dbReference>
<keyword evidence="9" id="KW-0119">Carbohydrate metabolism</keyword>
<dbReference type="EMBL" id="JAVHNQ010000002">
    <property type="protein sequence ID" value="KAK6354617.1"/>
    <property type="molecule type" value="Genomic_DNA"/>
</dbReference>
<dbReference type="InterPro" id="IPR014718">
    <property type="entry name" value="GH-type_carb-bd"/>
</dbReference>
<dbReference type="EC" id="4.2.2.23" evidence="4"/>
<dbReference type="GO" id="GO:0071555">
    <property type="term" value="P:cell wall organization"/>
    <property type="evidence" value="ECO:0007669"/>
    <property type="project" value="UniProtKB-KW"/>
</dbReference>
<dbReference type="GO" id="GO:0030248">
    <property type="term" value="F:cellulose binding"/>
    <property type="evidence" value="ECO:0007669"/>
    <property type="project" value="InterPro"/>
</dbReference>
<comment type="subcellular location">
    <subcellularLocation>
        <location evidence="2">Secreted</location>
    </subcellularLocation>
</comment>
<evidence type="ECO:0000256" key="4">
    <source>
        <dbReference type="ARBA" id="ARBA00012437"/>
    </source>
</evidence>
<dbReference type="CDD" id="cd10320">
    <property type="entry name" value="RGL4_N"/>
    <property type="match status" value="1"/>
</dbReference>
<dbReference type="Pfam" id="PF00734">
    <property type="entry name" value="CBM_1"/>
    <property type="match status" value="1"/>
</dbReference>
<feature type="compositionally biased region" description="Low complexity" evidence="12">
    <location>
        <begin position="530"/>
        <end position="561"/>
    </location>
</feature>
<dbReference type="Pfam" id="PF14683">
    <property type="entry name" value="CBM-like"/>
    <property type="match status" value="1"/>
</dbReference>
<keyword evidence="10" id="KW-0961">Cell wall biogenesis/degradation</keyword>
<dbReference type="InterPro" id="IPR013784">
    <property type="entry name" value="Carb-bd-like_fold"/>
</dbReference>
<proteinExistence type="inferred from homology"/>
<dbReference type="GO" id="GO:0005576">
    <property type="term" value="C:extracellular region"/>
    <property type="evidence" value="ECO:0007669"/>
    <property type="project" value="UniProtKB-SubCell"/>
</dbReference>
<comment type="caution">
    <text evidence="15">The sequence shown here is derived from an EMBL/GenBank/DDBJ whole genome shotgun (WGS) entry which is preliminary data.</text>
</comment>
<dbReference type="Pfam" id="PF09284">
    <property type="entry name" value="RhgB_N"/>
    <property type="match status" value="1"/>
</dbReference>
<organism evidence="15 16">
    <name type="scientific">Orbilia brochopaga</name>
    <dbReference type="NCBI Taxonomy" id="3140254"/>
    <lineage>
        <taxon>Eukaryota</taxon>
        <taxon>Fungi</taxon>
        <taxon>Dikarya</taxon>
        <taxon>Ascomycota</taxon>
        <taxon>Pezizomycotina</taxon>
        <taxon>Orbiliomycetes</taxon>
        <taxon>Orbiliales</taxon>
        <taxon>Orbiliaceae</taxon>
        <taxon>Orbilia</taxon>
    </lineage>
</organism>
<feature type="domain" description="CBM1" evidence="14">
    <location>
        <begin position="568"/>
        <end position="604"/>
    </location>
</feature>
<evidence type="ECO:0000256" key="3">
    <source>
        <dbReference type="ARBA" id="ARBA00010418"/>
    </source>
</evidence>
<dbReference type="PROSITE" id="PS00562">
    <property type="entry name" value="CBM1_1"/>
    <property type="match status" value="1"/>
</dbReference>
<dbReference type="Gene3D" id="2.60.40.1120">
    <property type="entry name" value="Carboxypeptidase-like, regulatory domain"/>
    <property type="match status" value="1"/>
</dbReference>